<gene>
    <name evidence="2" type="ORF">HLVA_12310</name>
</gene>
<dbReference type="PANTHER" id="PTHR38834:SF3">
    <property type="entry name" value="SOLUTE-BINDING PROTEIN FAMILY 3_N-TERMINAL DOMAIN-CONTAINING PROTEIN"/>
    <property type="match status" value="1"/>
</dbReference>
<name>A0AAU9DGS9_9FUSO</name>
<dbReference type="Pfam" id="PF00497">
    <property type="entry name" value="SBP_bac_3"/>
    <property type="match status" value="1"/>
</dbReference>
<sequence>MKLKIILIICFLISFEISLSEGVLVVTENFPPYNYEENGGVKGISTEILKEILKKADINYKIKVYPWARAYNMAETQKNILIYSILHTKKRENKFKWGGELIKTQSSLIKLKSRKDIVVKKLEDAKKYQIGVRLEDAGHQYLKSKKFKKFEYTNKGGLNILKLYYSRIDLMLYDVSSFKYWVLKKYGKKYNFSINDFEIAYTIDDLSVGLEFAFSKKTDDKIVEKCKKAFKEIKENGIYEKILKKYKIKK</sequence>
<evidence type="ECO:0000313" key="2">
    <source>
        <dbReference type="EMBL" id="BDU50662.1"/>
    </source>
</evidence>
<organism evidence="2 3">
    <name type="scientific">Haliovirga abyssi</name>
    <dbReference type="NCBI Taxonomy" id="2996794"/>
    <lineage>
        <taxon>Bacteria</taxon>
        <taxon>Fusobacteriati</taxon>
        <taxon>Fusobacteriota</taxon>
        <taxon>Fusobacteriia</taxon>
        <taxon>Fusobacteriales</taxon>
        <taxon>Haliovirgaceae</taxon>
        <taxon>Haliovirga</taxon>
    </lineage>
</organism>
<dbReference type="Gene3D" id="3.40.190.10">
    <property type="entry name" value="Periplasmic binding protein-like II"/>
    <property type="match status" value="2"/>
</dbReference>
<reference evidence="2 3" key="1">
    <citation type="submission" date="2022-11" db="EMBL/GenBank/DDBJ databases">
        <title>Haliovirga abyssi gen. nov., sp. nov., a mesophilic fermentative bacterium isolated from the Iheya North hydrothermal field and the proposal of Haliovirgaceae fam. nov.</title>
        <authorList>
            <person name="Miyazaki U."/>
            <person name="Tame A."/>
            <person name="Miyazaki J."/>
            <person name="Takai K."/>
            <person name="Sawayama S."/>
            <person name="Kitajima M."/>
            <person name="Okamoto A."/>
            <person name="Nakagawa S."/>
        </authorList>
    </citation>
    <scope>NUCLEOTIDE SEQUENCE [LARGE SCALE GENOMIC DNA]</scope>
    <source>
        <strain evidence="2 3">IC12</strain>
    </source>
</reference>
<keyword evidence="3" id="KW-1185">Reference proteome</keyword>
<dbReference type="SUPFAM" id="SSF53850">
    <property type="entry name" value="Periplasmic binding protein-like II"/>
    <property type="match status" value="1"/>
</dbReference>
<dbReference type="KEGG" id="haby:HLVA_12310"/>
<dbReference type="PANTHER" id="PTHR38834">
    <property type="entry name" value="PERIPLASMIC SUBSTRATE BINDING PROTEIN FAMILY 3"/>
    <property type="match status" value="1"/>
</dbReference>
<proteinExistence type="predicted"/>
<dbReference type="RefSeq" id="WP_307903525.1">
    <property type="nucleotide sequence ID" value="NZ_AP027059.1"/>
</dbReference>
<dbReference type="InterPro" id="IPR001638">
    <property type="entry name" value="Solute-binding_3/MltF_N"/>
</dbReference>
<accession>A0AAU9DGS9</accession>
<dbReference type="AlphaFoldDB" id="A0AAU9DGS9"/>
<evidence type="ECO:0000259" key="1">
    <source>
        <dbReference type="Pfam" id="PF00497"/>
    </source>
</evidence>
<dbReference type="EMBL" id="AP027059">
    <property type="protein sequence ID" value="BDU50662.1"/>
    <property type="molecule type" value="Genomic_DNA"/>
</dbReference>
<feature type="domain" description="Solute-binding protein family 3/N-terminal" evidence="1">
    <location>
        <begin position="25"/>
        <end position="246"/>
    </location>
</feature>
<protein>
    <recommendedName>
        <fullName evidence="1">Solute-binding protein family 3/N-terminal domain-containing protein</fullName>
    </recommendedName>
</protein>
<dbReference type="Proteomes" id="UP001321582">
    <property type="component" value="Chromosome"/>
</dbReference>
<evidence type="ECO:0000313" key="3">
    <source>
        <dbReference type="Proteomes" id="UP001321582"/>
    </source>
</evidence>